<keyword evidence="2" id="KW-1185">Reference proteome</keyword>
<evidence type="ECO:0000313" key="2">
    <source>
        <dbReference type="Proteomes" id="UP000190460"/>
    </source>
</evidence>
<name>A0A1T4WR48_9GAMM</name>
<reference evidence="1 2" key="1">
    <citation type="submission" date="2017-02" db="EMBL/GenBank/DDBJ databases">
        <authorList>
            <person name="Peterson S.W."/>
        </authorList>
    </citation>
    <scope>NUCLEOTIDE SEQUENCE [LARGE SCALE GENOMIC DNA]</scope>
    <source>
        <strain evidence="1 2">ATCC 49788</strain>
    </source>
</reference>
<accession>A0A1T4WR48</accession>
<gene>
    <name evidence="1" type="ORF">SAMN02745130_02061</name>
</gene>
<sequence>MKQRPLAKQLVINPYRLFVYAQAFRFSSGRGRCFSPGFSALCVWQFLNLSHHLVDRGTIRWWRVRLGKG</sequence>
<dbReference type="OrthoDB" id="5625510at2"/>
<dbReference type="STRING" id="92487.SAMN02745130_02061"/>
<evidence type="ECO:0000313" key="1">
    <source>
        <dbReference type="EMBL" id="SKA79786.1"/>
    </source>
</evidence>
<dbReference type="Proteomes" id="UP000190460">
    <property type="component" value="Unassembled WGS sequence"/>
</dbReference>
<dbReference type="EMBL" id="FUYB01000008">
    <property type="protein sequence ID" value="SKA79786.1"/>
    <property type="molecule type" value="Genomic_DNA"/>
</dbReference>
<dbReference type="AlphaFoldDB" id="A0A1T4WR48"/>
<protein>
    <submittedName>
        <fullName evidence="1">Uncharacterized protein</fullName>
    </submittedName>
</protein>
<proteinExistence type="predicted"/>
<organism evidence="1 2">
    <name type="scientific">Thiothrix eikelboomii</name>
    <dbReference type="NCBI Taxonomy" id="92487"/>
    <lineage>
        <taxon>Bacteria</taxon>
        <taxon>Pseudomonadati</taxon>
        <taxon>Pseudomonadota</taxon>
        <taxon>Gammaproteobacteria</taxon>
        <taxon>Thiotrichales</taxon>
        <taxon>Thiotrichaceae</taxon>
        <taxon>Thiothrix</taxon>
    </lineage>
</organism>
<dbReference type="RefSeq" id="WP_143594326.1">
    <property type="nucleotide sequence ID" value="NZ_FUYB01000008.1"/>
</dbReference>